<dbReference type="EMBL" id="JAPWDV010000004">
    <property type="protein sequence ID" value="KAJ6215997.1"/>
    <property type="molecule type" value="Genomic_DNA"/>
</dbReference>
<evidence type="ECO:0000313" key="3">
    <source>
        <dbReference type="Proteomes" id="UP001142055"/>
    </source>
</evidence>
<keyword evidence="1" id="KW-0175">Coiled coil</keyword>
<name>A0A9Q0M148_BLOTA</name>
<evidence type="ECO:0000256" key="1">
    <source>
        <dbReference type="SAM" id="Coils"/>
    </source>
</evidence>
<accession>A0A9Q0M148</accession>
<comment type="caution">
    <text evidence="2">The sequence shown here is derived from an EMBL/GenBank/DDBJ whole genome shotgun (WGS) entry which is preliminary data.</text>
</comment>
<dbReference type="AlphaFoldDB" id="A0A9Q0M148"/>
<evidence type="ECO:0000313" key="2">
    <source>
        <dbReference type="EMBL" id="KAJ6215997.1"/>
    </source>
</evidence>
<dbReference type="Proteomes" id="UP001142055">
    <property type="component" value="Chromosome 4"/>
</dbReference>
<gene>
    <name evidence="2" type="ORF">RDWZM_010497</name>
</gene>
<feature type="coiled-coil region" evidence="1">
    <location>
        <begin position="146"/>
        <end position="173"/>
    </location>
</feature>
<organism evidence="2 3">
    <name type="scientific">Blomia tropicalis</name>
    <name type="common">Mite</name>
    <dbReference type="NCBI Taxonomy" id="40697"/>
    <lineage>
        <taxon>Eukaryota</taxon>
        <taxon>Metazoa</taxon>
        <taxon>Ecdysozoa</taxon>
        <taxon>Arthropoda</taxon>
        <taxon>Chelicerata</taxon>
        <taxon>Arachnida</taxon>
        <taxon>Acari</taxon>
        <taxon>Acariformes</taxon>
        <taxon>Sarcoptiformes</taxon>
        <taxon>Astigmata</taxon>
        <taxon>Glycyphagoidea</taxon>
        <taxon>Echimyopodidae</taxon>
        <taxon>Blomia</taxon>
    </lineage>
</organism>
<reference evidence="2" key="1">
    <citation type="submission" date="2022-12" db="EMBL/GenBank/DDBJ databases">
        <title>Genome assemblies of Blomia tropicalis.</title>
        <authorList>
            <person name="Cui Y."/>
        </authorList>
    </citation>
    <scope>NUCLEOTIDE SEQUENCE</scope>
    <source>
        <tissue evidence="2">Adult mites</tissue>
    </source>
</reference>
<proteinExistence type="predicted"/>
<keyword evidence="3" id="KW-1185">Reference proteome</keyword>
<protein>
    <submittedName>
        <fullName evidence="2">Uncharacterized protein</fullName>
    </submittedName>
</protein>
<sequence>MYRNKETAREKHNRLIKSFEHLAKTLQASKAMQMRFTLLPKHAINKVTRAGIRDMNLGRKGKDGKPVGGNVIRFNNPSPGTNSDYHRVVIDPKGVPNKNNYHKKLPSGAIKTAENIQTGLKWTGRALFVVSIIATGVRIGKAIYDEIDIESEIAALENIVDSLKEDLKNGYNKSDTEKALKFAESLLDDARDCERNPGKKTVLTGLCVGAEWGGAAALGYAGAQAGAVIGAPGGPVGAIAGAVTGSVVGAIAGSELGSSAVKNFHCDQNGIGTEMQGSLLDIKDAHVMDLDANVFVGKGVEVGARGALFQISDKDSKASLTYGKAGANFGITAKGADVGVEGKVAWLEGENDKAKYGFGLNVDTGIKADDRNFQMSVLGCGFNVGEDDGEVLRFCNPSTKSNYHRIVIDPKGVPSTKNTHIKVPPGSVKAAGIGQKCLKFTGKVLPILAIIASGVRIGQTIKKEMDIDRQIVVLENIVDDLRKSLEDDNCTNQSEIEEKLEFVECLLRDAYDCKKHPGKKTLATILSIGAEWGGAATLSYCARAVALFGRFGPVGLLVAAAITGSKLGSSAVRNFHCNKNGIGTEMQGSLLDIKKKAHVMDLDANVFLGKGVEVGARSTLFQFNGNKRNLTIGKAGANIGITKKGTNVEVEAKAFWTEKENQNVKIGYGLKLDTGIMANDRNFHISVLGFGFNVGEDGVGFKLPFFNYTKKK</sequence>